<name>A0A9D1L2S3_9FIRM</name>
<dbReference type="InterPro" id="IPR011050">
    <property type="entry name" value="Pectin_lyase_fold/virulence"/>
</dbReference>
<accession>A0A9D1L2S3</accession>
<gene>
    <name evidence="1" type="ORF">IAD51_06605</name>
</gene>
<dbReference type="SUPFAM" id="SSF51126">
    <property type="entry name" value="Pectin lyase-like"/>
    <property type="match status" value="1"/>
</dbReference>
<evidence type="ECO:0000313" key="1">
    <source>
        <dbReference type="EMBL" id="HIU21876.1"/>
    </source>
</evidence>
<dbReference type="Proteomes" id="UP000824088">
    <property type="component" value="Unassembled WGS sequence"/>
</dbReference>
<dbReference type="EMBL" id="DVMN01000119">
    <property type="protein sequence ID" value="HIU21876.1"/>
    <property type="molecule type" value="Genomic_DNA"/>
</dbReference>
<reference evidence="1" key="1">
    <citation type="submission" date="2020-10" db="EMBL/GenBank/DDBJ databases">
        <authorList>
            <person name="Gilroy R."/>
        </authorList>
    </citation>
    <scope>NUCLEOTIDE SEQUENCE</scope>
    <source>
        <strain evidence="1">1063</strain>
    </source>
</reference>
<protein>
    <recommendedName>
        <fullName evidence="3">BIG2 domain-containing protein</fullName>
    </recommendedName>
</protein>
<organism evidence="1 2">
    <name type="scientific">Candidatus Limadaptatus stercorigallinarum</name>
    <dbReference type="NCBI Taxonomy" id="2840845"/>
    <lineage>
        <taxon>Bacteria</taxon>
        <taxon>Bacillati</taxon>
        <taxon>Bacillota</taxon>
        <taxon>Clostridia</taxon>
        <taxon>Eubacteriales</taxon>
        <taxon>Candidatus Limadaptatus</taxon>
    </lineage>
</organism>
<reference evidence="1" key="2">
    <citation type="journal article" date="2021" name="PeerJ">
        <title>Extensive microbial diversity within the chicken gut microbiome revealed by metagenomics and culture.</title>
        <authorList>
            <person name="Gilroy R."/>
            <person name="Ravi A."/>
            <person name="Getino M."/>
            <person name="Pursley I."/>
            <person name="Horton D.L."/>
            <person name="Alikhan N.F."/>
            <person name="Baker D."/>
            <person name="Gharbi K."/>
            <person name="Hall N."/>
            <person name="Watson M."/>
            <person name="Adriaenssens E.M."/>
            <person name="Foster-Nyarko E."/>
            <person name="Jarju S."/>
            <person name="Secka A."/>
            <person name="Antonio M."/>
            <person name="Oren A."/>
            <person name="Chaudhuri R.R."/>
            <person name="La Ragione R."/>
            <person name="Hildebrand F."/>
            <person name="Pallen M.J."/>
        </authorList>
    </citation>
    <scope>NUCLEOTIDE SEQUENCE</scope>
    <source>
        <strain evidence="1">1063</strain>
    </source>
</reference>
<proteinExistence type="predicted"/>
<comment type="caution">
    <text evidence="1">The sequence shown here is derived from an EMBL/GenBank/DDBJ whole genome shotgun (WGS) entry which is preliminary data.</text>
</comment>
<evidence type="ECO:0000313" key="2">
    <source>
        <dbReference type="Proteomes" id="UP000824088"/>
    </source>
</evidence>
<sequence length="1046" mass="111736">MKNKIIALMAVIPLIIMFTIMTLTDSVAVSVAIPVSGVNINTPTENGVLTIDMAEYENDSYLQVEVLPLNAANRGYTLSFSAVDGTGETGEIAVEEDGLIRPLDTGAVRVTATTNDGGYRASIIVNVVSTKAIGAEISVFNFDVPSETYEVRPSSLEGIDYEVSLPGGRFVFSAAAYPSSVTADVAFAAEPYAGSESGGFSIHSVTGSAYVRLSGEYLLTVTLNPAVAGRERVTVLVRADCGGEFTVQGRAEDAEIRVVPGSDSAVFYAESQSEIEVAGALPQGVSDVGITSLGGGRVSVTALFGRDFADGDEAVITLVSDGVERRVTFVFAESVSELFSRYVDAETDEFLQKTGTQSTYAAVTEPSVPDGTSFRFELEGNAARIESFDAAEGTCTVTALAEGVVTLRLYVVRDGEEREADVRYIRIVNGYSSFVFSENAATWGIGGVYAAGGLSYADGGYVREDILLGLQTVYGTTTSSVLAGDIEYSVSDPSLAQVYERDGKAYLRPTGTGRVTVTASWEHTDVFNDNITASLTVDCVADGVNVGDYTSLAAATEAGYAVVLTADIMLGENQFGEDGFLRPGADLTKYVKQLETTADWTYYANRGLEHPTVNYVIEFKNDVYGNGKFIDADYITQVTPAVSSSVSVFKGPLDFVAIQGTAAVKAQDNIVFLVRTDGVVIDNVVLRGCSDDSLYEDGQMNLSLLNTTGTVLELMADCRVINSRIMNGRTGVRAFGRYGIDPVTSDSNPVDAEAERIDVSLESCIVSTAREFLVKLGTNRKVRGEFTQEGMSSSEYDIEAMEPSLSANGVTYAPRNDANLSDANFEDNFVLTHLTLENCALYNSGLFAIGFESCFAGPMLDGGAIAPDYWTDIGGTSYSAVLKLVGDVRIYDWKSLATVDSSTLIELPGGASGNTAFLQLNIREMLNKVKNYGGDAYSDLIYTADGGEYVHGGIAMYGGGKNYGIVDFSEFGGEMPTEYSINLSILAQGEDNMSNLYLQGTMLPLAAGTQDFRFFMYDASSEFGYKKQIEDMASGTAFDFIAAAER</sequence>
<dbReference type="Gene3D" id="2.60.40.1080">
    <property type="match status" value="1"/>
</dbReference>
<evidence type="ECO:0008006" key="3">
    <source>
        <dbReference type="Google" id="ProtNLM"/>
    </source>
</evidence>
<dbReference type="AlphaFoldDB" id="A0A9D1L2S3"/>